<accession>A0A6A4VS10</accession>
<dbReference type="InterPro" id="IPR008974">
    <property type="entry name" value="TRAF-like"/>
</dbReference>
<evidence type="ECO:0000259" key="3">
    <source>
        <dbReference type="PROSITE" id="PS50144"/>
    </source>
</evidence>
<feature type="coiled-coil region" evidence="1">
    <location>
        <begin position="59"/>
        <end position="86"/>
    </location>
</feature>
<dbReference type="EMBL" id="VIIS01001790">
    <property type="protein sequence ID" value="KAF0292838.1"/>
    <property type="molecule type" value="Genomic_DNA"/>
</dbReference>
<keyword evidence="5" id="KW-1185">Reference proteome</keyword>
<feature type="domain" description="MATH" evidence="3">
    <location>
        <begin position="364"/>
        <end position="505"/>
    </location>
</feature>
<comment type="caution">
    <text evidence="4">The sequence shown here is derived from an EMBL/GenBank/DDBJ whole genome shotgun (WGS) entry which is preliminary data.</text>
</comment>
<proteinExistence type="predicted"/>
<feature type="compositionally biased region" description="Low complexity" evidence="2">
    <location>
        <begin position="107"/>
        <end position="118"/>
    </location>
</feature>
<evidence type="ECO:0000313" key="5">
    <source>
        <dbReference type="Proteomes" id="UP000440578"/>
    </source>
</evidence>
<dbReference type="AlphaFoldDB" id="A0A6A4VS10"/>
<feature type="region of interest" description="Disordered" evidence="2">
    <location>
        <begin position="101"/>
        <end position="120"/>
    </location>
</feature>
<dbReference type="InterPro" id="IPR002083">
    <property type="entry name" value="MATH/TRAF_dom"/>
</dbReference>
<feature type="region of interest" description="Disordered" evidence="2">
    <location>
        <begin position="294"/>
        <end position="336"/>
    </location>
</feature>
<dbReference type="SUPFAM" id="SSF49599">
    <property type="entry name" value="TRAF domain-like"/>
    <property type="match status" value="1"/>
</dbReference>
<evidence type="ECO:0000313" key="4">
    <source>
        <dbReference type="EMBL" id="KAF0292838.1"/>
    </source>
</evidence>
<organism evidence="4 5">
    <name type="scientific">Amphibalanus amphitrite</name>
    <name type="common">Striped barnacle</name>
    <name type="synonym">Balanus amphitrite</name>
    <dbReference type="NCBI Taxonomy" id="1232801"/>
    <lineage>
        <taxon>Eukaryota</taxon>
        <taxon>Metazoa</taxon>
        <taxon>Ecdysozoa</taxon>
        <taxon>Arthropoda</taxon>
        <taxon>Crustacea</taxon>
        <taxon>Multicrustacea</taxon>
        <taxon>Cirripedia</taxon>
        <taxon>Thoracica</taxon>
        <taxon>Thoracicalcarea</taxon>
        <taxon>Balanomorpha</taxon>
        <taxon>Balanoidea</taxon>
        <taxon>Balanidae</taxon>
        <taxon>Amphibalaninae</taxon>
        <taxon>Amphibalanus</taxon>
    </lineage>
</organism>
<dbReference type="Pfam" id="PF22486">
    <property type="entry name" value="MATH_2"/>
    <property type="match status" value="1"/>
</dbReference>
<protein>
    <submittedName>
        <fullName evidence="4">TNF receptor-associated factor 6</fullName>
    </submittedName>
</protein>
<evidence type="ECO:0000256" key="1">
    <source>
        <dbReference type="SAM" id="Coils"/>
    </source>
</evidence>
<keyword evidence="4" id="KW-0675">Receptor</keyword>
<sequence length="509" mass="56076">MSASLCSNRRLLMASAVVEADPASSELTKCQFSRKELHTTVRSAAVTALTGICDPVEMEARLTGMEQRLKHQIEELKETLTKLFIDGVAYDYDDGDVPLEQHPYTGAASSQAASETASRTVIGTAGSAERRSGTEPGETPYVDFGPGGGPEQQSWFPGTSRTTAGTGVPDLATASTARTGGFGFGAVGEPLEEGALRFSVARARAGGSQASGDGTVVFRDGQTYATSQEARRPGSVAGGDSSQYATYNASWSSSGERQVTAYDASSASRPEGTQVRFLASYTPTQSPGGYTAFTGQQSGGGSGWHRSRHSRGRSRSARRRAMARRRATDTVSSVTGGESAPLSRYLEIGQYNDTVYEAEDGKQRYSYYWEINDFRTMMATWENHHSLRSPSFYVFRGGYRMYIRVFPSRQGGNVYLHTGLTQGEYDDQLQWPFEMRLRLSLLDHSSLQHDIRSRIWDPRRLCSRWNWQKPRRRDNFECVGLGFPQSLLDTQRFLLDGAVLIKLEVFLED</sequence>
<dbReference type="Gene3D" id="2.60.210.10">
    <property type="entry name" value="Apoptosis, Tumor Necrosis Factor Receptor Associated Protein 2, Chain A"/>
    <property type="match status" value="1"/>
</dbReference>
<dbReference type="OrthoDB" id="6354193at2759"/>
<feature type="region of interest" description="Disordered" evidence="2">
    <location>
        <begin position="125"/>
        <end position="152"/>
    </location>
</feature>
<keyword evidence="1" id="KW-0175">Coiled coil</keyword>
<gene>
    <name evidence="4" type="primary">TRAF6</name>
    <name evidence="4" type="ORF">FJT64_009209</name>
</gene>
<dbReference type="PROSITE" id="PS50144">
    <property type="entry name" value="MATH"/>
    <property type="match status" value="1"/>
</dbReference>
<feature type="compositionally biased region" description="Basic residues" evidence="2">
    <location>
        <begin position="305"/>
        <end position="325"/>
    </location>
</feature>
<dbReference type="Proteomes" id="UP000440578">
    <property type="component" value="Unassembled WGS sequence"/>
</dbReference>
<name>A0A6A4VS10_AMPAM</name>
<evidence type="ECO:0000256" key="2">
    <source>
        <dbReference type="SAM" id="MobiDB-lite"/>
    </source>
</evidence>
<reference evidence="4 5" key="1">
    <citation type="submission" date="2019-07" db="EMBL/GenBank/DDBJ databases">
        <title>Draft genome assembly of a fouling barnacle, Amphibalanus amphitrite (Darwin, 1854): The first reference genome for Thecostraca.</title>
        <authorList>
            <person name="Kim W."/>
        </authorList>
    </citation>
    <scope>NUCLEOTIDE SEQUENCE [LARGE SCALE GENOMIC DNA]</scope>
    <source>
        <strain evidence="4">SNU_AA5</strain>
        <tissue evidence="4">Soma without cirri and trophi</tissue>
    </source>
</reference>